<dbReference type="EMBL" id="NFZX01000113">
    <property type="protein sequence ID" value="RFA31748.1"/>
    <property type="molecule type" value="Genomic_DNA"/>
</dbReference>
<proteinExistence type="predicted"/>
<comment type="caution">
    <text evidence="1">The sequence shown here is derived from an EMBL/GenBank/DDBJ whole genome shotgun (WGS) entry which is preliminary data.</text>
</comment>
<protein>
    <submittedName>
        <fullName evidence="1">Uncharacterized protein</fullName>
    </submittedName>
</protein>
<reference evidence="1 2" key="1">
    <citation type="submission" date="2017-05" db="EMBL/GenBank/DDBJ databases">
        <title>Virgibacillus sp. AK90 isolated from a saltern of Kakinada, India.</title>
        <authorList>
            <person name="Gupta V."/>
            <person name="Sidhu C."/>
            <person name="Korpole S."/>
            <person name="Pinnaka A.K."/>
        </authorList>
    </citation>
    <scope>NUCLEOTIDE SEQUENCE [LARGE SCALE GENOMIC DNA]</scope>
    <source>
        <strain evidence="1 2">AK90</strain>
    </source>
</reference>
<evidence type="ECO:0000313" key="1">
    <source>
        <dbReference type="EMBL" id="RFA31748.1"/>
    </source>
</evidence>
<organism evidence="1 2">
    <name type="scientific">Virgibacillus dokdonensis</name>
    <dbReference type="NCBI Taxonomy" id="302167"/>
    <lineage>
        <taxon>Bacteria</taxon>
        <taxon>Bacillati</taxon>
        <taxon>Bacillota</taxon>
        <taxon>Bacilli</taxon>
        <taxon>Bacillales</taxon>
        <taxon>Bacillaceae</taxon>
        <taxon>Virgibacillus</taxon>
    </lineage>
</organism>
<dbReference type="AlphaFoldDB" id="A0A3E0WG96"/>
<evidence type="ECO:0000313" key="2">
    <source>
        <dbReference type="Proteomes" id="UP000256488"/>
    </source>
</evidence>
<name>A0A3E0WG96_9BACI</name>
<dbReference type="Proteomes" id="UP000256488">
    <property type="component" value="Unassembled WGS sequence"/>
</dbReference>
<accession>A0A3E0WG96</accession>
<dbReference type="RefSeq" id="WP_116279812.1">
    <property type="nucleotide sequence ID" value="NZ_NFZX01000113.1"/>
</dbReference>
<gene>
    <name evidence="1" type="ORF">CAI16_20050</name>
</gene>
<sequence>MSSSGTDHLGICNIYAQDSWHMESFIIGNKEGLLELKNAIDEALNSKIGEAELFPSDFEGYTTYVALVEDEEKFAKLCMPYTNEQGVGKEEYSIHPIDVIKELKK</sequence>